<organism evidence="1">
    <name type="scientific">Tetraodon nigroviridis</name>
    <name type="common">Spotted green pufferfish</name>
    <name type="synonym">Chelonodon nigroviridis</name>
    <dbReference type="NCBI Taxonomy" id="99883"/>
    <lineage>
        <taxon>Eukaryota</taxon>
        <taxon>Metazoa</taxon>
        <taxon>Chordata</taxon>
        <taxon>Craniata</taxon>
        <taxon>Vertebrata</taxon>
        <taxon>Euteleostomi</taxon>
        <taxon>Actinopterygii</taxon>
        <taxon>Neopterygii</taxon>
        <taxon>Teleostei</taxon>
        <taxon>Neoteleostei</taxon>
        <taxon>Acanthomorphata</taxon>
        <taxon>Eupercaria</taxon>
        <taxon>Tetraodontiformes</taxon>
        <taxon>Tetradontoidea</taxon>
        <taxon>Tetraodontidae</taxon>
        <taxon>Tetraodon</taxon>
    </lineage>
</organism>
<dbReference type="EMBL" id="CAAE01015122">
    <property type="protein sequence ID" value="CAG13091.1"/>
    <property type="molecule type" value="Genomic_DNA"/>
</dbReference>
<name>Q4REU1_TETNG</name>
<evidence type="ECO:0000313" key="1">
    <source>
        <dbReference type="EMBL" id="CAG13091.1"/>
    </source>
</evidence>
<reference evidence="1" key="2">
    <citation type="submission" date="2004-02" db="EMBL/GenBank/DDBJ databases">
        <authorList>
            <consortium name="Genoscope"/>
            <consortium name="Whitehead Institute Centre for Genome Research"/>
        </authorList>
    </citation>
    <scope>NUCLEOTIDE SEQUENCE</scope>
</reference>
<reference evidence="1" key="1">
    <citation type="journal article" date="2004" name="Nature">
        <title>Genome duplication in the teleost fish Tetraodon nigroviridis reveals the early vertebrate proto-karyotype.</title>
        <authorList>
            <person name="Jaillon O."/>
            <person name="Aury J.-M."/>
            <person name="Brunet F."/>
            <person name="Petit J.-L."/>
            <person name="Stange-Thomann N."/>
            <person name="Mauceli E."/>
            <person name="Bouneau L."/>
            <person name="Fischer C."/>
            <person name="Ozouf-Costaz C."/>
            <person name="Bernot A."/>
            <person name="Nicaud S."/>
            <person name="Jaffe D."/>
            <person name="Fisher S."/>
            <person name="Lutfalla G."/>
            <person name="Dossat C."/>
            <person name="Segurens B."/>
            <person name="Dasilva C."/>
            <person name="Salanoubat M."/>
            <person name="Levy M."/>
            <person name="Boudet N."/>
            <person name="Castellano S."/>
            <person name="Anthouard V."/>
            <person name="Jubin C."/>
            <person name="Castelli V."/>
            <person name="Katinka M."/>
            <person name="Vacherie B."/>
            <person name="Biemont C."/>
            <person name="Skalli Z."/>
            <person name="Cattolico L."/>
            <person name="Poulain J."/>
            <person name="De Berardinis V."/>
            <person name="Cruaud C."/>
            <person name="Duprat S."/>
            <person name="Brottier P."/>
            <person name="Coutanceau J.-P."/>
            <person name="Gouzy J."/>
            <person name="Parra G."/>
            <person name="Lardier G."/>
            <person name="Chapple C."/>
            <person name="McKernan K.J."/>
            <person name="McEwan P."/>
            <person name="Bosak S."/>
            <person name="Kellis M."/>
            <person name="Volff J.-N."/>
            <person name="Guigo R."/>
            <person name="Zody M.C."/>
            <person name="Mesirov J."/>
            <person name="Lindblad-Toh K."/>
            <person name="Birren B."/>
            <person name="Nusbaum C."/>
            <person name="Kahn D."/>
            <person name="Robinson-Rechavi M."/>
            <person name="Laudet V."/>
            <person name="Schachter V."/>
            <person name="Quetier F."/>
            <person name="Saurin W."/>
            <person name="Scarpelli C."/>
            <person name="Wincker P."/>
            <person name="Lander E.S."/>
            <person name="Weissenbach J."/>
            <person name="Roest Crollius H."/>
        </authorList>
    </citation>
    <scope>NUCLEOTIDE SEQUENCE [LARGE SCALE GENOMIC DNA]</scope>
</reference>
<accession>Q4REU1</accession>
<dbReference type="KEGG" id="tng:GSTEN00035614G001"/>
<gene>
    <name evidence="1" type="ORF">GSTENG00035614001</name>
</gene>
<dbReference type="AlphaFoldDB" id="Q4REU1"/>
<comment type="caution">
    <text evidence="1">The sequence shown here is derived from an EMBL/GenBank/DDBJ whole genome shotgun (WGS) entry which is preliminary data.</text>
</comment>
<sequence length="69" mass="7331">MMKRQIWSTQTALTQVKDHCPGTIALTPLAPAPTCDHPAGFCAYMASNPANLGLIITMTCLSDCQAGNH</sequence>
<protein>
    <submittedName>
        <fullName evidence="1">(spotted green pufferfish) hypothetical protein</fullName>
    </submittedName>
</protein>
<proteinExistence type="predicted"/>